<keyword evidence="1" id="KW-1133">Transmembrane helix</keyword>
<evidence type="ECO:0000256" key="1">
    <source>
        <dbReference type="SAM" id="Phobius"/>
    </source>
</evidence>
<protein>
    <submittedName>
        <fullName evidence="2">Uncharacterized protein</fullName>
    </submittedName>
</protein>
<dbReference type="EMBL" id="LAZR01038822">
    <property type="protein sequence ID" value="KKL18559.1"/>
    <property type="molecule type" value="Genomic_DNA"/>
</dbReference>
<keyword evidence="1" id="KW-0472">Membrane</keyword>
<sequence>MDNKEKKSMSFWKILSLILIAFLIYFIFFSGDSDRIDEIEQRVGFLQAKIIDGLKDNFNYSENDVRPIEIVFPILDSVKT</sequence>
<keyword evidence="1" id="KW-0812">Transmembrane</keyword>
<accession>A0A0F9B9C1</accession>
<evidence type="ECO:0000313" key="2">
    <source>
        <dbReference type="EMBL" id="KKL18559.1"/>
    </source>
</evidence>
<name>A0A0F9B9C1_9ZZZZ</name>
<dbReference type="AlphaFoldDB" id="A0A0F9B9C1"/>
<comment type="caution">
    <text evidence="2">The sequence shown here is derived from an EMBL/GenBank/DDBJ whole genome shotgun (WGS) entry which is preliminary data.</text>
</comment>
<organism evidence="2">
    <name type="scientific">marine sediment metagenome</name>
    <dbReference type="NCBI Taxonomy" id="412755"/>
    <lineage>
        <taxon>unclassified sequences</taxon>
        <taxon>metagenomes</taxon>
        <taxon>ecological metagenomes</taxon>
    </lineage>
</organism>
<feature type="transmembrane region" description="Helical" evidence="1">
    <location>
        <begin position="12"/>
        <end position="31"/>
    </location>
</feature>
<gene>
    <name evidence="2" type="ORF">LCGC14_2474330</name>
</gene>
<proteinExistence type="predicted"/>
<reference evidence="2" key="1">
    <citation type="journal article" date="2015" name="Nature">
        <title>Complex archaea that bridge the gap between prokaryotes and eukaryotes.</title>
        <authorList>
            <person name="Spang A."/>
            <person name="Saw J.H."/>
            <person name="Jorgensen S.L."/>
            <person name="Zaremba-Niedzwiedzka K."/>
            <person name="Martijn J."/>
            <person name="Lind A.E."/>
            <person name="van Eijk R."/>
            <person name="Schleper C."/>
            <person name="Guy L."/>
            <person name="Ettema T.J."/>
        </authorList>
    </citation>
    <scope>NUCLEOTIDE SEQUENCE</scope>
</reference>